<dbReference type="InterPro" id="IPR012337">
    <property type="entry name" value="RNaseH-like_sf"/>
</dbReference>
<keyword evidence="4 5" id="KW-0378">Hydrolase</keyword>
<dbReference type="eggNOG" id="COG0816">
    <property type="taxonomic scope" value="Bacteria"/>
</dbReference>
<proteinExistence type="inferred from homology"/>
<dbReference type="Proteomes" id="UP000005926">
    <property type="component" value="Unassembled WGS sequence"/>
</dbReference>
<accession>C8NE20</accession>
<comment type="subcellular location">
    <subcellularLocation>
        <location evidence="5">Cytoplasm</location>
    </subcellularLocation>
</comment>
<dbReference type="EC" id="3.1.-.-" evidence="5"/>
<feature type="domain" description="YqgF/RNase H-like" evidence="6">
    <location>
        <begin position="4"/>
        <end position="106"/>
    </location>
</feature>
<dbReference type="HOGENOM" id="CLU_098240_2_0_9"/>
<evidence type="ECO:0000256" key="5">
    <source>
        <dbReference type="HAMAP-Rule" id="MF_00651"/>
    </source>
</evidence>
<dbReference type="EMBL" id="ACKZ01000008">
    <property type="protein sequence ID" value="EEW37921.1"/>
    <property type="molecule type" value="Genomic_DNA"/>
</dbReference>
<dbReference type="STRING" id="638301.HMPREF0444_0165"/>
<evidence type="ECO:0000256" key="3">
    <source>
        <dbReference type="ARBA" id="ARBA00022722"/>
    </source>
</evidence>
<evidence type="ECO:0000256" key="2">
    <source>
        <dbReference type="ARBA" id="ARBA00022517"/>
    </source>
</evidence>
<keyword evidence="2 5" id="KW-0690">Ribosome biogenesis</keyword>
<evidence type="ECO:0000256" key="4">
    <source>
        <dbReference type="ARBA" id="ARBA00022801"/>
    </source>
</evidence>
<organism evidence="7 8">
    <name type="scientific">Granulicatella adiacens ATCC 49175</name>
    <dbReference type="NCBI Taxonomy" id="638301"/>
    <lineage>
        <taxon>Bacteria</taxon>
        <taxon>Bacillati</taxon>
        <taxon>Bacillota</taxon>
        <taxon>Bacilli</taxon>
        <taxon>Lactobacillales</taxon>
        <taxon>Carnobacteriaceae</taxon>
        <taxon>Granulicatella</taxon>
    </lineage>
</organism>
<dbReference type="Pfam" id="PF03652">
    <property type="entry name" value="RuvX"/>
    <property type="match status" value="1"/>
</dbReference>
<evidence type="ECO:0000256" key="1">
    <source>
        <dbReference type="ARBA" id="ARBA00022490"/>
    </source>
</evidence>
<dbReference type="InterPro" id="IPR037027">
    <property type="entry name" value="YqgF/RNaseH-like_dom_sf"/>
</dbReference>
<dbReference type="PANTHER" id="PTHR33317:SF4">
    <property type="entry name" value="POLYNUCLEOTIDYL TRANSFERASE, RIBONUCLEASE H-LIKE SUPERFAMILY PROTEIN"/>
    <property type="match status" value="1"/>
</dbReference>
<protein>
    <recommendedName>
        <fullName evidence="5">Putative pre-16S rRNA nuclease</fullName>
        <ecNumber evidence="5">3.1.-.-</ecNumber>
    </recommendedName>
</protein>
<reference evidence="7 8" key="1">
    <citation type="submission" date="2009-08" db="EMBL/GenBank/DDBJ databases">
        <authorList>
            <person name="Muzny D."/>
            <person name="Qin X."/>
            <person name="Deng J."/>
            <person name="Jiang H."/>
            <person name="Liu Y."/>
            <person name="Qu J."/>
            <person name="Song X.-Z."/>
            <person name="Zhang L."/>
            <person name="Thornton R."/>
            <person name="Coyle M."/>
            <person name="Francisco L."/>
            <person name="Jackson L."/>
            <person name="Javaid M."/>
            <person name="Korchina V."/>
            <person name="Kovar C."/>
            <person name="Mata R."/>
            <person name="Mathew T."/>
            <person name="Ngo R."/>
            <person name="Nguyen L."/>
            <person name="Nguyen N."/>
            <person name="Okwuonu G."/>
            <person name="Ongeri F."/>
            <person name="Pham C."/>
            <person name="Simmons D."/>
            <person name="Wilczek-Boney K."/>
            <person name="Hale W."/>
            <person name="Jakkamsetti A."/>
            <person name="Pham P."/>
            <person name="Ruth R."/>
            <person name="San Lucas F."/>
            <person name="Warren J."/>
            <person name="Zhang J."/>
            <person name="Zhao Z."/>
            <person name="Zhou C."/>
            <person name="Zhu D."/>
            <person name="Lee S."/>
            <person name="Bess C."/>
            <person name="Blankenburg K."/>
            <person name="Forbes L."/>
            <person name="Fu Q."/>
            <person name="Gubbala S."/>
            <person name="Hirani K."/>
            <person name="Jayaseelan J.C."/>
            <person name="Lara F."/>
            <person name="Munidasa M."/>
            <person name="Palculict T."/>
            <person name="Patil S."/>
            <person name="Pu L.-L."/>
            <person name="Saada N."/>
            <person name="Tang L."/>
            <person name="Weissenberger G."/>
            <person name="Zhu Y."/>
            <person name="Hemphill L."/>
            <person name="Shang Y."/>
            <person name="Youmans B."/>
            <person name="Ayvaz T."/>
            <person name="Ross M."/>
            <person name="Santibanez J."/>
            <person name="Aqrawi P."/>
            <person name="Gross S."/>
            <person name="Joshi V."/>
            <person name="Fowler G."/>
            <person name="Nazareth L."/>
            <person name="Reid J."/>
            <person name="Worley K."/>
            <person name="Petrosino J."/>
            <person name="Highlander S."/>
            <person name="Gibbs R."/>
        </authorList>
    </citation>
    <scope>NUCLEOTIDE SEQUENCE [LARGE SCALE GENOMIC DNA]</scope>
    <source>
        <strain evidence="7 8">ATCC 49175</strain>
    </source>
</reference>
<dbReference type="SMART" id="SM00732">
    <property type="entry name" value="YqgFc"/>
    <property type="match status" value="1"/>
</dbReference>
<keyword evidence="8" id="KW-1185">Reference proteome</keyword>
<dbReference type="PANTHER" id="PTHR33317">
    <property type="entry name" value="POLYNUCLEOTIDYL TRANSFERASE, RIBONUCLEASE H-LIKE SUPERFAMILY PROTEIN"/>
    <property type="match status" value="1"/>
</dbReference>
<sequence>MPNMRLMGLDVGSKTVGVAVSDLMGWTAQGVETIPINEKASEFGFKRVVELVEEYGVEKIVIGLPKNMNNTEGPRVEASRRYGASLEKRLQIPIVFHDERLTTMQAERMLVEEGNVSRKKRKQVIDMLAAVMILQNYLDLNGNQ</sequence>
<comment type="caution">
    <text evidence="7">The sequence shown here is derived from an EMBL/GenBank/DDBJ whole genome shotgun (WGS) entry which is preliminary data.</text>
</comment>
<comment type="function">
    <text evidence="5">Could be a nuclease involved in processing of the 5'-end of pre-16S rRNA.</text>
</comment>
<name>C8NE20_9LACT</name>
<keyword evidence="3 5" id="KW-0540">Nuclease</keyword>
<evidence type="ECO:0000259" key="6">
    <source>
        <dbReference type="SMART" id="SM00732"/>
    </source>
</evidence>
<dbReference type="HAMAP" id="MF_00651">
    <property type="entry name" value="Nuclease_YqgF"/>
    <property type="match status" value="1"/>
</dbReference>
<dbReference type="SUPFAM" id="SSF53098">
    <property type="entry name" value="Ribonuclease H-like"/>
    <property type="match status" value="1"/>
</dbReference>
<gene>
    <name evidence="7" type="ORF">HMPREF0444_0165</name>
</gene>
<dbReference type="GO" id="GO:0000967">
    <property type="term" value="P:rRNA 5'-end processing"/>
    <property type="evidence" value="ECO:0007669"/>
    <property type="project" value="UniProtKB-UniRule"/>
</dbReference>
<comment type="similarity">
    <text evidence="5">Belongs to the YqgF HJR family.</text>
</comment>
<dbReference type="NCBIfam" id="TIGR00250">
    <property type="entry name" value="RNAse_H_YqgF"/>
    <property type="match status" value="1"/>
</dbReference>
<dbReference type="InterPro" id="IPR006641">
    <property type="entry name" value="YqgF/RNaseH-like_dom"/>
</dbReference>
<dbReference type="GO" id="GO:0016788">
    <property type="term" value="F:hydrolase activity, acting on ester bonds"/>
    <property type="evidence" value="ECO:0007669"/>
    <property type="project" value="UniProtKB-UniRule"/>
</dbReference>
<dbReference type="InterPro" id="IPR005227">
    <property type="entry name" value="YqgF"/>
</dbReference>
<dbReference type="AlphaFoldDB" id="C8NE20"/>
<dbReference type="CDD" id="cd16964">
    <property type="entry name" value="YqgF"/>
    <property type="match status" value="1"/>
</dbReference>
<dbReference type="GO" id="GO:0004518">
    <property type="term" value="F:nuclease activity"/>
    <property type="evidence" value="ECO:0007669"/>
    <property type="project" value="UniProtKB-KW"/>
</dbReference>
<keyword evidence="1 5" id="KW-0963">Cytoplasm</keyword>
<evidence type="ECO:0000313" key="7">
    <source>
        <dbReference type="EMBL" id="EEW37921.1"/>
    </source>
</evidence>
<dbReference type="GO" id="GO:0005829">
    <property type="term" value="C:cytosol"/>
    <property type="evidence" value="ECO:0007669"/>
    <property type="project" value="TreeGrafter"/>
</dbReference>
<evidence type="ECO:0000313" key="8">
    <source>
        <dbReference type="Proteomes" id="UP000005926"/>
    </source>
</evidence>
<dbReference type="Gene3D" id="3.30.420.140">
    <property type="entry name" value="YqgF/RNase H-like domain"/>
    <property type="match status" value="1"/>
</dbReference>